<dbReference type="Proteomes" id="UP000821845">
    <property type="component" value="Chromosome 3"/>
</dbReference>
<evidence type="ECO:0000313" key="1">
    <source>
        <dbReference type="EMBL" id="KAH6936792.1"/>
    </source>
</evidence>
<reference evidence="1" key="1">
    <citation type="submission" date="2020-05" db="EMBL/GenBank/DDBJ databases">
        <title>Large-scale comparative analyses of tick genomes elucidate their genetic diversity and vector capacities.</title>
        <authorList>
            <person name="Jia N."/>
            <person name="Wang J."/>
            <person name="Shi W."/>
            <person name="Du L."/>
            <person name="Sun Y."/>
            <person name="Zhan W."/>
            <person name="Jiang J."/>
            <person name="Wang Q."/>
            <person name="Zhang B."/>
            <person name="Ji P."/>
            <person name="Sakyi L.B."/>
            <person name="Cui X."/>
            <person name="Yuan T."/>
            <person name="Jiang B."/>
            <person name="Yang W."/>
            <person name="Lam T.T.-Y."/>
            <person name="Chang Q."/>
            <person name="Ding S."/>
            <person name="Wang X."/>
            <person name="Zhu J."/>
            <person name="Ruan X."/>
            <person name="Zhao L."/>
            <person name="Wei J."/>
            <person name="Que T."/>
            <person name="Du C."/>
            <person name="Cheng J."/>
            <person name="Dai P."/>
            <person name="Han X."/>
            <person name="Huang E."/>
            <person name="Gao Y."/>
            <person name="Liu J."/>
            <person name="Shao H."/>
            <person name="Ye R."/>
            <person name="Li L."/>
            <person name="Wei W."/>
            <person name="Wang X."/>
            <person name="Wang C."/>
            <person name="Yang T."/>
            <person name="Huo Q."/>
            <person name="Li W."/>
            <person name="Guo W."/>
            <person name="Chen H."/>
            <person name="Zhou L."/>
            <person name="Ni X."/>
            <person name="Tian J."/>
            <person name="Zhou Y."/>
            <person name="Sheng Y."/>
            <person name="Liu T."/>
            <person name="Pan Y."/>
            <person name="Xia L."/>
            <person name="Li J."/>
            <person name="Zhao F."/>
            <person name="Cao W."/>
        </authorList>
    </citation>
    <scope>NUCLEOTIDE SEQUENCE</scope>
    <source>
        <strain evidence="1">Hyas-2018</strain>
    </source>
</reference>
<sequence length="200" mass="22620">MYSGKAWDVMHKCFEEVKLNPQELKKRALELLTKYELDKLASVVKKEKGQTLEVFFAEKTHKQEVPFRATVSEHNSWQFHVSGFLQKILASLSTNDPFVIKNSEEVGSYVAGLKEGSYKAFSVDIQDSYYSLPQDALLQSYVASSLGRGRQTHQNRLWQCPPAEACQPGPPPPPYFSGTPAPAPARLELPRLCSFHLRYV</sequence>
<protein>
    <submittedName>
        <fullName evidence="1">Uncharacterized protein</fullName>
    </submittedName>
</protein>
<comment type="caution">
    <text evidence="1">The sequence shown here is derived from an EMBL/GenBank/DDBJ whole genome shotgun (WGS) entry which is preliminary data.</text>
</comment>
<accession>A0ACB7SRW2</accession>
<dbReference type="EMBL" id="CM023483">
    <property type="protein sequence ID" value="KAH6936792.1"/>
    <property type="molecule type" value="Genomic_DNA"/>
</dbReference>
<proteinExistence type="predicted"/>
<evidence type="ECO:0000313" key="2">
    <source>
        <dbReference type="Proteomes" id="UP000821845"/>
    </source>
</evidence>
<keyword evidence="2" id="KW-1185">Reference proteome</keyword>
<name>A0ACB7SRW2_HYAAI</name>
<gene>
    <name evidence="1" type="ORF">HPB50_022307</name>
</gene>
<organism evidence="1 2">
    <name type="scientific">Hyalomma asiaticum</name>
    <name type="common">Tick</name>
    <dbReference type="NCBI Taxonomy" id="266040"/>
    <lineage>
        <taxon>Eukaryota</taxon>
        <taxon>Metazoa</taxon>
        <taxon>Ecdysozoa</taxon>
        <taxon>Arthropoda</taxon>
        <taxon>Chelicerata</taxon>
        <taxon>Arachnida</taxon>
        <taxon>Acari</taxon>
        <taxon>Parasitiformes</taxon>
        <taxon>Ixodida</taxon>
        <taxon>Ixodoidea</taxon>
        <taxon>Ixodidae</taxon>
        <taxon>Hyalomminae</taxon>
        <taxon>Hyalomma</taxon>
    </lineage>
</organism>